<evidence type="ECO:0000313" key="1">
    <source>
        <dbReference type="EnsemblMetazoa" id="PPA42510.1"/>
    </source>
</evidence>
<proteinExistence type="predicted"/>
<organism evidence="1 2">
    <name type="scientific">Pristionchus pacificus</name>
    <name type="common">Parasitic nematode worm</name>
    <dbReference type="NCBI Taxonomy" id="54126"/>
    <lineage>
        <taxon>Eukaryota</taxon>
        <taxon>Metazoa</taxon>
        <taxon>Ecdysozoa</taxon>
        <taxon>Nematoda</taxon>
        <taxon>Chromadorea</taxon>
        <taxon>Rhabditida</taxon>
        <taxon>Rhabditina</taxon>
        <taxon>Diplogasteromorpha</taxon>
        <taxon>Diplogasteroidea</taxon>
        <taxon>Neodiplogasteridae</taxon>
        <taxon>Pristionchus</taxon>
    </lineage>
</organism>
<sequence length="509" mass="54687">MRPAPLFWLQLLAAATAAADATATAPTVAAAITPIPAPALITPAAVSPHPLATLFFPHAGQQMRSMDGNNGRHDVGQAVPWLASLARAFPGSMRAVDRQPAQSREAVSAIEEFTGPLVRFATGGQPVAADVEQLIDSIPHLARSANALKEADKVNLSSLDISSLPSNVVSHVLGGGEIPGIDRTELDRVVREHLKRMSDTADRVMKGEHVDNLEKILLPLEKVPMEMVMTSLQGKTLPGLSDAETAKIREYYTKQLPSHAPKDADTSSPDKSTLSALGAMVQLLPTNYDIGRIPPEFIKSVMEGRVPDLTLLPADLQTYLNAGKDQAMSLIKSLNSSVTEIVQQLAASVHKPEVNRAAVYDISLVTHEVIDIEASKAKQDRNVLYTIAWVAVALMVATLVTLWLFYKKYASPSRKAPLSATTPPVRDPDAPRALLAEVSAVADATVSPRRRHNAASPDNQAKVEFASKACRFSTPKPQLVLSSPEVEMPVEKKADEIIDSGVSYDTTTQ</sequence>
<reference evidence="1" key="2">
    <citation type="submission" date="2022-06" db="UniProtKB">
        <authorList>
            <consortium name="EnsemblMetazoa"/>
        </authorList>
    </citation>
    <scope>IDENTIFICATION</scope>
    <source>
        <strain evidence="1">PS312</strain>
    </source>
</reference>
<gene>
    <name evidence="1" type="primary">WBGene00280879</name>
</gene>
<accession>A0A2A6BXF6</accession>
<reference evidence="2" key="1">
    <citation type="journal article" date="2008" name="Nat. Genet.">
        <title>The Pristionchus pacificus genome provides a unique perspective on nematode lifestyle and parasitism.</title>
        <authorList>
            <person name="Dieterich C."/>
            <person name="Clifton S.W."/>
            <person name="Schuster L.N."/>
            <person name="Chinwalla A."/>
            <person name="Delehaunty K."/>
            <person name="Dinkelacker I."/>
            <person name="Fulton L."/>
            <person name="Fulton R."/>
            <person name="Godfrey J."/>
            <person name="Minx P."/>
            <person name="Mitreva M."/>
            <person name="Roeseler W."/>
            <person name="Tian H."/>
            <person name="Witte H."/>
            <person name="Yang S.P."/>
            <person name="Wilson R.K."/>
            <person name="Sommer R.J."/>
        </authorList>
    </citation>
    <scope>NUCLEOTIDE SEQUENCE [LARGE SCALE GENOMIC DNA]</scope>
    <source>
        <strain evidence="2">PS312</strain>
    </source>
</reference>
<protein>
    <submittedName>
        <fullName evidence="1">Uncharacterized protein</fullName>
    </submittedName>
</protein>
<dbReference type="Proteomes" id="UP000005239">
    <property type="component" value="Unassembled WGS sequence"/>
</dbReference>
<evidence type="ECO:0000313" key="2">
    <source>
        <dbReference type="Proteomes" id="UP000005239"/>
    </source>
</evidence>
<name>A0A2A6BXF6_PRIPA</name>
<accession>A0A8R1UZM2</accession>
<dbReference type="AlphaFoldDB" id="A0A2A6BXF6"/>
<dbReference type="EnsemblMetazoa" id="PPA42510.1">
    <property type="protein sequence ID" value="PPA42510.1"/>
    <property type="gene ID" value="WBGene00280879"/>
</dbReference>
<keyword evidence="2" id="KW-1185">Reference proteome</keyword>
<dbReference type="OrthoDB" id="1055097at2759"/>